<accession>G3IA28</accession>
<dbReference type="AlphaFoldDB" id="G3IA28"/>
<reference evidence="2" key="1">
    <citation type="journal article" date="2011" name="Nat. Biotechnol.">
        <title>The genomic sequence of the Chinese hamster ovary (CHO)-K1 cell line.</title>
        <authorList>
            <person name="Xu X."/>
            <person name="Nagarajan H."/>
            <person name="Lewis N.E."/>
            <person name="Pan S."/>
            <person name="Cai Z."/>
            <person name="Liu X."/>
            <person name="Chen W."/>
            <person name="Xie M."/>
            <person name="Wang W."/>
            <person name="Hammond S."/>
            <person name="Andersen M.R."/>
            <person name="Neff N."/>
            <person name="Passarelli B."/>
            <person name="Koh W."/>
            <person name="Fan H.C."/>
            <person name="Wang J."/>
            <person name="Gui Y."/>
            <person name="Lee K.H."/>
            <person name="Betenbaugh M.J."/>
            <person name="Quake S.R."/>
            <person name="Famili I."/>
            <person name="Palsson B.O."/>
            <person name="Wang J."/>
        </authorList>
    </citation>
    <scope>NUCLEOTIDE SEQUENCE [LARGE SCALE GENOMIC DNA]</scope>
    <source>
        <strain evidence="2">CHO K1 cell line</strain>
    </source>
</reference>
<sequence length="56" mass="6173">MEPRVLGTIHCESACTLPVSYNSSHLLLQDRVPLSLNGFDLAILLPMLPECTTKFS</sequence>
<evidence type="ECO:0000313" key="2">
    <source>
        <dbReference type="Proteomes" id="UP000001075"/>
    </source>
</evidence>
<dbReference type="InParanoid" id="G3IA28"/>
<organism evidence="1 2">
    <name type="scientific">Cricetulus griseus</name>
    <name type="common">Chinese hamster</name>
    <name type="synonym">Cricetulus barabensis griseus</name>
    <dbReference type="NCBI Taxonomy" id="10029"/>
    <lineage>
        <taxon>Eukaryota</taxon>
        <taxon>Metazoa</taxon>
        <taxon>Chordata</taxon>
        <taxon>Craniata</taxon>
        <taxon>Vertebrata</taxon>
        <taxon>Euteleostomi</taxon>
        <taxon>Mammalia</taxon>
        <taxon>Eutheria</taxon>
        <taxon>Euarchontoglires</taxon>
        <taxon>Glires</taxon>
        <taxon>Rodentia</taxon>
        <taxon>Myomorpha</taxon>
        <taxon>Muroidea</taxon>
        <taxon>Cricetidae</taxon>
        <taxon>Cricetinae</taxon>
        <taxon>Cricetulus</taxon>
    </lineage>
</organism>
<evidence type="ECO:0000313" key="1">
    <source>
        <dbReference type="EMBL" id="EGV98914.1"/>
    </source>
</evidence>
<gene>
    <name evidence="1" type="ORF">I79_020444</name>
</gene>
<proteinExistence type="predicted"/>
<dbReference type="EMBL" id="JH001667">
    <property type="protein sequence ID" value="EGV98914.1"/>
    <property type="molecule type" value="Genomic_DNA"/>
</dbReference>
<protein>
    <submittedName>
        <fullName evidence="1">Uncharacterized protein</fullName>
    </submittedName>
</protein>
<dbReference type="Proteomes" id="UP000001075">
    <property type="component" value="Unassembled WGS sequence"/>
</dbReference>
<name>G3IA28_CRIGR</name>